<dbReference type="HOGENOM" id="CLU_069356_12_2_7"/>
<dbReference type="EMBL" id="CP002356">
    <property type="protein sequence ID" value="ADR35296.1"/>
    <property type="molecule type" value="Genomic_DNA"/>
</dbReference>
<dbReference type="InterPro" id="IPR001647">
    <property type="entry name" value="HTH_TetR"/>
</dbReference>
<dbReference type="PROSITE" id="PS50977">
    <property type="entry name" value="HTH_TETR_2"/>
    <property type="match status" value="1"/>
</dbReference>
<dbReference type="eggNOG" id="COG1309">
    <property type="taxonomic scope" value="Bacteria"/>
</dbReference>
<dbReference type="SUPFAM" id="SSF46689">
    <property type="entry name" value="Homeodomain-like"/>
    <property type="match status" value="1"/>
</dbReference>
<dbReference type="InterPro" id="IPR009057">
    <property type="entry name" value="Homeodomain-like_sf"/>
</dbReference>
<dbReference type="Proteomes" id="UP000008721">
    <property type="component" value="Plasmid pSULKU01"/>
</dbReference>
<feature type="DNA-binding region" description="H-T-H motif" evidence="2">
    <location>
        <begin position="34"/>
        <end position="53"/>
    </location>
</feature>
<evidence type="ECO:0000313" key="4">
    <source>
        <dbReference type="EMBL" id="ADR35296.1"/>
    </source>
</evidence>
<protein>
    <submittedName>
        <fullName evidence="4">Transcriptional regulator, TetR family</fullName>
    </submittedName>
</protein>
<dbReference type="RefSeq" id="WP_013449908.1">
    <property type="nucleotide sequence ID" value="NC_014754.1"/>
</dbReference>
<dbReference type="AlphaFoldDB" id="E4U3N0"/>
<evidence type="ECO:0000256" key="1">
    <source>
        <dbReference type="ARBA" id="ARBA00023125"/>
    </source>
</evidence>
<dbReference type="KEGG" id="sku:Sulku_2645"/>
<sequence length="199" mass="23136">MTKSINEKMKDIKKDLLLEEASKLFESVGFENMKIADLAKNAGVSQSTIYTIFSNKEGLYMEYIRYHIRGFMEELDTLIPPDSTNYDKIAVFTKLKFSYYIQKETALQHTLKNNPLFFSTLYSDFDNPFLEVYEFLAKTLKQFDHNLNDHEAMKKAYAFSGYSDGYISFWIATKEIDLFDSVDEVCNTFISTMKVNTHG</sequence>
<dbReference type="Gene3D" id="1.10.357.10">
    <property type="entry name" value="Tetracycline Repressor, domain 2"/>
    <property type="match status" value="1"/>
</dbReference>
<gene>
    <name evidence="4" type="ordered locus">Sulku_2645</name>
</gene>
<evidence type="ECO:0000256" key="2">
    <source>
        <dbReference type="PROSITE-ProRule" id="PRU00335"/>
    </source>
</evidence>
<geneLocation type="plasmid" evidence="4 5">
    <name>pSULKU01</name>
</geneLocation>
<dbReference type="GO" id="GO:0003677">
    <property type="term" value="F:DNA binding"/>
    <property type="evidence" value="ECO:0007669"/>
    <property type="project" value="UniProtKB-UniRule"/>
</dbReference>
<dbReference type="OrthoDB" id="9798857at2"/>
<accession>E4U3N0</accession>
<keyword evidence="5" id="KW-1185">Reference proteome</keyword>
<dbReference type="PANTHER" id="PTHR43479:SF11">
    <property type="entry name" value="ACREF_ENVCD OPERON REPRESSOR-RELATED"/>
    <property type="match status" value="1"/>
</dbReference>
<feature type="domain" description="HTH tetR-type" evidence="3">
    <location>
        <begin position="11"/>
        <end position="71"/>
    </location>
</feature>
<reference evidence="4 5" key="1">
    <citation type="journal article" date="2012" name="Stand. Genomic Sci.">
        <title>Complete genome sequence of the sulfur compounds oxidizing chemolithoautotroph Sulfuricurvum kujiense type strain (YK-1(T)).</title>
        <authorList>
            <person name="Han C."/>
            <person name="Kotsyurbenko O."/>
            <person name="Chertkov O."/>
            <person name="Held B."/>
            <person name="Lapidus A."/>
            <person name="Nolan M."/>
            <person name="Lucas S."/>
            <person name="Hammon N."/>
            <person name="Deshpande S."/>
            <person name="Cheng J.F."/>
            <person name="Tapia R."/>
            <person name="Goodwin L.A."/>
            <person name="Pitluck S."/>
            <person name="Liolios K."/>
            <person name="Pagani I."/>
            <person name="Ivanova N."/>
            <person name="Mavromatis K."/>
            <person name="Mikhailova N."/>
            <person name="Pati A."/>
            <person name="Chen A."/>
            <person name="Palaniappan K."/>
            <person name="Land M."/>
            <person name="Hauser L."/>
            <person name="Chang Y.J."/>
            <person name="Jeffries C.D."/>
            <person name="Brambilla E.M."/>
            <person name="Rohde M."/>
            <person name="Spring S."/>
            <person name="Sikorski J."/>
            <person name="Goker M."/>
            <person name="Woyke T."/>
            <person name="Bristow J."/>
            <person name="Eisen J.A."/>
            <person name="Markowitz V."/>
            <person name="Hugenholtz P."/>
            <person name="Kyrpides N.C."/>
            <person name="Klenk H.P."/>
            <person name="Detter J.C."/>
        </authorList>
    </citation>
    <scope>NUCLEOTIDE SEQUENCE [LARGE SCALE GENOMIC DNA]</scope>
    <source>
        <strain evidence="5">ATCC BAA-921 / DSM 16994 / JCM 11577 / YK-1</strain>
    </source>
</reference>
<keyword evidence="4" id="KW-0614">Plasmid</keyword>
<keyword evidence="1 2" id="KW-0238">DNA-binding</keyword>
<name>E4U3N0_SULKY</name>
<dbReference type="InterPro" id="IPR050624">
    <property type="entry name" value="HTH-type_Tx_Regulator"/>
</dbReference>
<evidence type="ECO:0000259" key="3">
    <source>
        <dbReference type="PROSITE" id="PS50977"/>
    </source>
</evidence>
<dbReference type="PANTHER" id="PTHR43479">
    <property type="entry name" value="ACREF/ENVCD OPERON REPRESSOR-RELATED"/>
    <property type="match status" value="1"/>
</dbReference>
<evidence type="ECO:0000313" key="5">
    <source>
        <dbReference type="Proteomes" id="UP000008721"/>
    </source>
</evidence>
<dbReference type="Pfam" id="PF00440">
    <property type="entry name" value="TetR_N"/>
    <property type="match status" value="1"/>
</dbReference>
<dbReference type="PRINTS" id="PR00455">
    <property type="entry name" value="HTHTETR"/>
</dbReference>
<proteinExistence type="predicted"/>
<organism evidence="4 5">
    <name type="scientific">Sulfuricurvum kujiense (strain ATCC BAA-921 / DSM 16994 / JCM 11577 / YK-1)</name>
    <dbReference type="NCBI Taxonomy" id="709032"/>
    <lineage>
        <taxon>Bacteria</taxon>
        <taxon>Pseudomonadati</taxon>
        <taxon>Campylobacterota</taxon>
        <taxon>Epsilonproteobacteria</taxon>
        <taxon>Campylobacterales</taxon>
        <taxon>Sulfurimonadaceae</taxon>
        <taxon>Sulfuricurvum</taxon>
    </lineage>
</organism>